<evidence type="ECO:0000256" key="5">
    <source>
        <dbReference type="SAM" id="MobiDB-lite"/>
    </source>
</evidence>
<feature type="domain" description="JmjC" evidence="6">
    <location>
        <begin position="419"/>
        <end position="728"/>
    </location>
</feature>
<dbReference type="GO" id="GO:0032454">
    <property type="term" value="F:histone H3K9 demethylase activity"/>
    <property type="evidence" value="ECO:0007669"/>
    <property type="project" value="InterPro"/>
</dbReference>
<evidence type="ECO:0000256" key="3">
    <source>
        <dbReference type="ARBA" id="ARBA00022723"/>
    </source>
</evidence>
<dbReference type="EMBL" id="JAIWQS010000006">
    <property type="protein sequence ID" value="KAJ8761597.1"/>
    <property type="molecule type" value="Genomic_DNA"/>
</dbReference>
<dbReference type="GO" id="GO:0000785">
    <property type="term" value="C:chromatin"/>
    <property type="evidence" value="ECO:0007669"/>
    <property type="project" value="TreeGrafter"/>
</dbReference>
<dbReference type="Proteomes" id="UP001159364">
    <property type="component" value="Linkage Group LG06"/>
</dbReference>
<dbReference type="PANTHER" id="PTHR12549">
    <property type="entry name" value="JMJC DOMAIN-CONTAINING HISTONE DEMETHYLATION PROTEIN"/>
    <property type="match status" value="1"/>
</dbReference>
<keyword evidence="4" id="KW-0539">Nucleus</keyword>
<evidence type="ECO:0000259" key="6">
    <source>
        <dbReference type="PROSITE" id="PS51184"/>
    </source>
</evidence>
<dbReference type="InterPro" id="IPR003347">
    <property type="entry name" value="JmjC_dom"/>
</dbReference>
<protein>
    <recommendedName>
        <fullName evidence="6">JmjC domain-containing protein</fullName>
    </recommendedName>
</protein>
<dbReference type="InterPro" id="IPR045109">
    <property type="entry name" value="LSDs-like"/>
</dbReference>
<accession>A0AAV8T4J0</accession>
<gene>
    <name evidence="7" type="ORF">K2173_004373</name>
</gene>
<dbReference type="SUPFAM" id="SSF51197">
    <property type="entry name" value="Clavaminate synthase-like"/>
    <property type="match status" value="1"/>
</dbReference>
<evidence type="ECO:0000313" key="7">
    <source>
        <dbReference type="EMBL" id="KAJ8761597.1"/>
    </source>
</evidence>
<comment type="similarity">
    <text evidence="2">Belongs to the JARID1 histone demethylase family.</text>
</comment>
<dbReference type="Pfam" id="PF02373">
    <property type="entry name" value="JmjC"/>
    <property type="match status" value="1"/>
</dbReference>
<organism evidence="7 8">
    <name type="scientific">Erythroxylum novogranatense</name>
    <dbReference type="NCBI Taxonomy" id="1862640"/>
    <lineage>
        <taxon>Eukaryota</taxon>
        <taxon>Viridiplantae</taxon>
        <taxon>Streptophyta</taxon>
        <taxon>Embryophyta</taxon>
        <taxon>Tracheophyta</taxon>
        <taxon>Spermatophyta</taxon>
        <taxon>Magnoliopsida</taxon>
        <taxon>eudicotyledons</taxon>
        <taxon>Gunneridae</taxon>
        <taxon>Pentapetalae</taxon>
        <taxon>rosids</taxon>
        <taxon>fabids</taxon>
        <taxon>Malpighiales</taxon>
        <taxon>Erythroxylaceae</taxon>
        <taxon>Erythroxylum</taxon>
    </lineage>
</organism>
<evidence type="ECO:0000313" key="8">
    <source>
        <dbReference type="Proteomes" id="UP001159364"/>
    </source>
</evidence>
<dbReference type="GO" id="GO:0046872">
    <property type="term" value="F:metal ion binding"/>
    <property type="evidence" value="ECO:0007669"/>
    <property type="project" value="UniProtKB-KW"/>
</dbReference>
<dbReference type="PANTHER" id="PTHR12549:SF42">
    <property type="entry name" value="LYSINE-SPECIFIC DEMETHYLASE JMJ28"/>
    <property type="match status" value="1"/>
</dbReference>
<dbReference type="Gene3D" id="2.60.120.650">
    <property type="entry name" value="Cupin"/>
    <property type="match status" value="1"/>
</dbReference>
<evidence type="ECO:0000256" key="2">
    <source>
        <dbReference type="ARBA" id="ARBA00006801"/>
    </source>
</evidence>
<dbReference type="GO" id="GO:0000118">
    <property type="term" value="C:histone deacetylase complex"/>
    <property type="evidence" value="ECO:0007669"/>
    <property type="project" value="TreeGrafter"/>
</dbReference>
<feature type="region of interest" description="Disordered" evidence="5">
    <location>
        <begin position="551"/>
        <end position="572"/>
    </location>
</feature>
<name>A0AAV8T4J0_9ROSI</name>
<comment type="caution">
    <text evidence="7">The sequence shown here is derived from an EMBL/GenBank/DDBJ whole genome shotgun (WGS) entry which is preliminary data.</text>
</comment>
<evidence type="ECO:0000256" key="1">
    <source>
        <dbReference type="ARBA" id="ARBA00004123"/>
    </source>
</evidence>
<dbReference type="PROSITE" id="PS51184">
    <property type="entry name" value="JMJC"/>
    <property type="match status" value="1"/>
</dbReference>
<reference evidence="7 8" key="1">
    <citation type="submission" date="2021-09" db="EMBL/GenBank/DDBJ databases">
        <title>Genomic insights and catalytic innovation underlie evolution of tropane alkaloids biosynthesis.</title>
        <authorList>
            <person name="Wang Y.-J."/>
            <person name="Tian T."/>
            <person name="Huang J.-P."/>
            <person name="Huang S.-X."/>
        </authorList>
    </citation>
    <scope>NUCLEOTIDE SEQUENCE [LARGE SCALE GENOMIC DNA]</scope>
    <source>
        <strain evidence="7">KIB-2018</strain>
        <tissue evidence="7">Leaf</tissue>
    </source>
</reference>
<keyword evidence="3" id="KW-0479">Metal-binding</keyword>
<evidence type="ECO:0000256" key="4">
    <source>
        <dbReference type="ARBA" id="ARBA00023242"/>
    </source>
</evidence>
<comment type="subcellular location">
    <subcellularLocation>
        <location evidence="1">Nucleus</location>
    </subcellularLocation>
</comment>
<proteinExistence type="inferred from homology"/>
<keyword evidence="8" id="KW-1185">Reference proteome</keyword>
<dbReference type="GO" id="GO:0003712">
    <property type="term" value="F:transcription coregulator activity"/>
    <property type="evidence" value="ECO:0007669"/>
    <property type="project" value="TreeGrafter"/>
</dbReference>
<dbReference type="SMART" id="SM00558">
    <property type="entry name" value="JmjC"/>
    <property type="match status" value="1"/>
</dbReference>
<sequence>MACYSSNSNEFRYFDTEEEVKKVCPVCRGTCRCKACFTSKHGDIECEGFSKDTSKVDKVLHFHYLICILLPVLKQINQDQSVELEIEAKMKGQKPSEIQIQQAEVSYNKQCCCNNCKSSIVDLHRSCPKCSYNLCLSCCRDLFQGALSRSTRALLCKCFNKRKAFVSGRQLSETKAECYCKMRYGSKRYSGSSFLLSGKAFHSNGSIPCPPTEFGGCADSLLDLSCVFPLNWTKELEISAEEIIGCYELPEMLDNSSCCSICHGLDHDANGKKQFQEAARREDSDDNLLYYPTTTDAKGNSLEHFQKHWNIGQPVIIRNVLHGTSDLSWDPIVMFCTYLKNIASKSENEQPDTCLDWFEVEIGIRQLVMGSFKGQTHANMWHEKLKLKGWLSSQLFQEHFPAHYSEILHALPLPEYMDPISGVLNVAAELPQETLKPDLGPCVYISYGSGENIVQADSVTKLHYNSYDVVNILVHTSDVPVSTEQLNYIRKLMKKHKEQNKVNGEKPLDCQNMEDVKLHDLVGEEMQLHKKITRASWFSAASHEAHTLSPKDRDMLYDGEYNSESDSDTDTDTEVSKFFFRPLKTSRTSEKSKSCTKLADTANSFQEKNPAETCGAQWDVFRRQDVPKLLEYLKRHAKELTPTNGFRKHIAHPILDQISFLDTAHKMRLKEEFKIEPWTFEQHVGEAVVIPAGCPYQITNLKSCVNVVLDFVSPENVTECISLSEELRLFPKNHKAKVDTLEVKKMTLYSISRATKEIRELTHADN</sequence>
<dbReference type="AlphaFoldDB" id="A0AAV8T4J0"/>
<dbReference type="GO" id="GO:0006357">
    <property type="term" value="P:regulation of transcription by RNA polymerase II"/>
    <property type="evidence" value="ECO:0007669"/>
    <property type="project" value="TreeGrafter"/>
</dbReference>
<feature type="compositionally biased region" description="Acidic residues" evidence="5">
    <location>
        <begin position="561"/>
        <end position="572"/>
    </location>
</feature>
<dbReference type="GO" id="GO:0031490">
    <property type="term" value="F:chromatin DNA binding"/>
    <property type="evidence" value="ECO:0007669"/>
    <property type="project" value="TreeGrafter"/>
</dbReference>